<dbReference type="Gene3D" id="3.30.420.10">
    <property type="entry name" value="Ribonuclease H-like superfamily/Ribonuclease H"/>
    <property type="match status" value="1"/>
</dbReference>
<dbReference type="RefSeq" id="WP_001050741.1">
    <property type="nucleotide sequence ID" value="NC_018509.1"/>
</dbReference>
<comment type="function">
    <text evidence="1">Involved in the transposition of the insertion sequence.</text>
</comment>
<dbReference type="KEGG" id="btn:BTF1_31057"/>
<evidence type="ECO:0000259" key="2">
    <source>
        <dbReference type="Pfam" id="PF13456"/>
    </source>
</evidence>
<dbReference type="AlphaFoldDB" id="A0A9W3JVD2"/>
<dbReference type="Pfam" id="PF13456">
    <property type="entry name" value="RVT_3"/>
    <property type="match status" value="1"/>
</dbReference>
<geneLocation type="plasmid" evidence="3 4">
    <name>pBTHD789-2</name>
</geneLocation>
<evidence type="ECO:0000313" key="4">
    <source>
        <dbReference type="Proteomes" id="UP000005257"/>
    </source>
</evidence>
<keyword evidence="3" id="KW-0614">Plasmid</keyword>
<dbReference type="EMBL" id="CP003765">
    <property type="protein sequence ID" value="AFQ30312.1"/>
    <property type="molecule type" value="Genomic_DNA"/>
</dbReference>
<dbReference type="GO" id="GO:0003676">
    <property type="term" value="F:nucleic acid binding"/>
    <property type="evidence" value="ECO:0007669"/>
    <property type="project" value="InterPro"/>
</dbReference>
<feature type="domain" description="RNase H type-1" evidence="2">
    <location>
        <begin position="130"/>
        <end position="214"/>
    </location>
</feature>
<proteinExistence type="predicted"/>
<dbReference type="InterPro" id="IPR036397">
    <property type="entry name" value="RNaseH_sf"/>
</dbReference>
<evidence type="ECO:0000313" key="3">
    <source>
        <dbReference type="EMBL" id="AFQ30312.1"/>
    </source>
</evidence>
<dbReference type="InterPro" id="IPR012337">
    <property type="entry name" value="RNaseH-like_sf"/>
</dbReference>
<dbReference type="Proteomes" id="UP000005257">
    <property type="component" value="Plasmid pBTHD789-2"/>
</dbReference>
<organism evidence="3 4">
    <name type="scientific">Bacillus thuringiensis HD-789</name>
    <dbReference type="NCBI Taxonomy" id="1217737"/>
    <lineage>
        <taxon>Bacteria</taxon>
        <taxon>Bacillati</taxon>
        <taxon>Bacillota</taxon>
        <taxon>Bacilli</taxon>
        <taxon>Bacillales</taxon>
        <taxon>Bacillaceae</taxon>
        <taxon>Bacillus</taxon>
        <taxon>Bacillus cereus group</taxon>
    </lineage>
</organism>
<accession>A0A9W3JVD2</accession>
<protein>
    <submittedName>
        <fullName evidence="3">Ribonuclease HI</fullName>
    </submittedName>
</protein>
<reference evidence="3 4" key="1">
    <citation type="journal article" date="2013" name="Genome Announc.">
        <title>Complete Genome Sequence of Bacillus thuringiensis Serovar Israelensis Strain HD-789.</title>
        <authorList>
            <person name="Doggett N.A."/>
            <person name="Stubben C.J."/>
            <person name="Chertkov O."/>
            <person name="Bruce D.C."/>
            <person name="Detter J.C."/>
            <person name="Johnson S.L."/>
            <person name="Han C.S."/>
        </authorList>
    </citation>
    <scope>NUCLEOTIDE SEQUENCE [LARGE SCALE GENOMIC DNA]</scope>
    <source>
        <strain evidence="3 4">HD-789</strain>
    </source>
</reference>
<gene>
    <name evidence="3" type="ORF">BTF1_31057</name>
</gene>
<evidence type="ECO:0000256" key="1">
    <source>
        <dbReference type="ARBA" id="ARBA00002286"/>
    </source>
</evidence>
<name>A0A9W3JVD2_BACTU</name>
<dbReference type="SUPFAM" id="SSF53098">
    <property type="entry name" value="Ribonuclease H-like"/>
    <property type="match status" value="1"/>
</dbReference>
<dbReference type="GO" id="GO:0004523">
    <property type="term" value="F:RNA-DNA hybrid ribonuclease activity"/>
    <property type="evidence" value="ECO:0007669"/>
    <property type="project" value="InterPro"/>
</dbReference>
<dbReference type="InterPro" id="IPR002156">
    <property type="entry name" value="RNaseH_domain"/>
</dbReference>
<sequence>MNLLLNSNQQMAQDFSHLFFSFEEHMERGEQDKAKEISKKQDMLLKELKENGYDVGALLEELKTRKSFRKSYETIIVFTDGGVRNNHDVSQESIAASAFAIYGDQKMLTHESSFIGNSIQLPSGEKIDINSTFAEYHGLLQALLFVEKYRASAKRIIFLTDCASMVQHIQQKLPQQRVFKEYVLDLISKLDSIPNVELKHIPREHNKITDGLVNQLLDKYERGEYTCN</sequence>